<evidence type="ECO:0000313" key="1">
    <source>
        <dbReference type="EMBL" id="QEW27680.1"/>
    </source>
</evidence>
<proteinExistence type="predicted"/>
<evidence type="ECO:0000313" key="2">
    <source>
        <dbReference type="Proteomes" id="UP000325785"/>
    </source>
</evidence>
<dbReference type="RefSeq" id="WP_236553244.1">
    <property type="nucleotide sequence ID" value="NZ_CP031598.1"/>
</dbReference>
<name>A0A5P3AGG6_9RHOB</name>
<dbReference type="KEGG" id="rid:RIdsm_03497"/>
<sequence>MTAARILDGLERSEATGKEADSVARMGFLEWAFGLEGEVTPAKAKAALDSAEAQGPESDAACAFVVFLRQATRPVSGGLRRGRRRALH</sequence>
<dbReference type="AlphaFoldDB" id="A0A5P3AGG6"/>
<gene>
    <name evidence="1" type="ORF">RIdsm_03497</name>
</gene>
<dbReference type="EMBL" id="CP031598">
    <property type="protein sequence ID" value="QEW27680.1"/>
    <property type="molecule type" value="Genomic_DNA"/>
</dbReference>
<organism evidence="1 2">
    <name type="scientific">Roseovarius indicus</name>
    <dbReference type="NCBI Taxonomy" id="540747"/>
    <lineage>
        <taxon>Bacteria</taxon>
        <taxon>Pseudomonadati</taxon>
        <taxon>Pseudomonadota</taxon>
        <taxon>Alphaproteobacteria</taxon>
        <taxon>Rhodobacterales</taxon>
        <taxon>Roseobacteraceae</taxon>
        <taxon>Roseovarius</taxon>
    </lineage>
</organism>
<accession>A0A5P3AGG6</accession>
<reference evidence="1 2" key="1">
    <citation type="submission" date="2018-08" db="EMBL/GenBank/DDBJ databases">
        <title>Genetic Globetrotter - A new plasmid hitch-hiking vast phylogenetic and geographic distances.</title>
        <authorList>
            <person name="Vollmers J."/>
            <person name="Petersen J."/>
        </authorList>
    </citation>
    <scope>NUCLEOTIDE SEQUENCE [LARGE SCALE GENOMIC DNA]</scope>
    <source>
        <strain evidence="1 2">DSM 26383</strain>
    </source>
</reference>
<dbReference type="Proteomes" id="UP000325785">
    <property type="component" value="Chromosome"/>
</dbReference>
<protein>
    <submittedName>
        <fullName evidence="1">Uncharacterized protein</fullName>
    </submittedName>
</protein>